<dbReference type="OrthoDB" id="4829274at2"/>
<accession>A0A1G6UQF3</accession>
<gene>
    <name evidence="1" type="ORF">SAMN04487894_10958</name>
</gene>
<evidence type="ECO:0000313" key="2">
    <source>
        <dbReference type="Proteomes" id="UP000198757"/>
    </source>
</evidence>
<dbReference type="InterPro" id="IPR040547">
    <property type="entry name" value="CdiI"/>
</dbReference>
<dbReference type="AlphaFoldDB" id="A0A1G6UQF3"/>
<reference evidence="2" key="1">
    <citation type="submission" date="2016-10" db="EMBL/GenBank/DDBJ databases">
        <authorList>
            <person name="Varghese N."/>
            <person name="Submissions S."/>
        </authorList>
    </citation>
    <scope>NUCLEOTIDE SEQUENCE [LARGE SCALE GENOMIC DNA]</scope>
    <source>
        <strain evidence="2">DSM 25811 / CCM 8410 / LMG 26954 / E90</strain>
    </source>
</reference>
<dbReference type="Pfam" id="PF18616">
    <property type="entry name" value="CdiI_3"/>
    <property type="match status" value="1"/>
</dbReference>
<name>A0A1G6UQF3_NIADE</name>
<keyword evidence="2" id="KW-1185">Reference proteome</keyword>
<protein>
    <submittedName>
        <fullName evidence="1">Uncharacterized protein</fullName>
    </submittedName>
</protein>
<dbReference type="Proteomes" id="UP000198757">
    <property type="component" value="Unassembled WGS sequence"/>
</dbReference>
<sequence length="136" mass="15496">MDTSKSLEELEGEVWKNYEFPTELVRRSYELRKIPVANLDIDDLRLLISQEIGLKYLVTLALSILSDNILAEGNYYPGDLLKSILEIPKAFWQSDKSSLTELYLIIDKNISAINSSDIIDDSIKKMLLTGIDTLKK</sequence>
<dbReference type="EMBL" id="FMZO01000009">
    <property type="protein sequence ID" value="SDD43572.1"/>
    <property type="molecule type" value="Genomic_DNA"/>
</dbReference>
<dbReference type="CDD" id="cd20691">
    <property type="entry name" value="CdiI_EC536-like"/>
    <property type="match status" value="1"/>
</dbReference>
<organism evidence="1 2">
    <name type="scientific">Niabella drilacis (strain DSM 25811 / CCM 8410 / CCUG 62505 / LMG 26954 / E90)</name>
    <dbReference type="NCBI Taxonomy" id="1285928"/>
    <lineage>
        <taxon>Bacteria</taxon>
        <taxon>Pseudomonadati</taxon>
        <taxon>Bacteroidota</taxon>
        <taxon>Chitinophagia</taxon>
        <taxon>Chitinophagales</taxon>
        <taxon>Chitinophagaceae</taxon>
        <taxon>Niabella</taxon>
    </lineage>
</organism>
<dbReference type="STRING" id="1285928.SAMN04487894_10958"/>
<proteinExistence type="predicted"/>
<dbReference type="RefSeq" id="WP_090391201.1">
    <property type="nucleotide sequence ID" value="NZ_FMZO01000009.1"/>
</dbReference>
<evidence type="ECO:0000313" key="1">
    <source>
        <dbReference type="EMBL" id="SDD43572.1"/>
    </source>
</evidence>